<dbReference type="EMBL" id="SMAL01000002">
    <property type="protein sequence ID" value="TCT16099.1"/>
    <property type="molecule type" value="Genomic_DNA"/>
</dbReference>
<evidence type="ECO:0000256" key="10">
    <source>
        <dbReference type="ARBA" id="ARBA00023136"/>
    </source>
</evidence>
<accession>A0A4R3MMC8</accession>
<evidence type="ECO:0000256" key="9">
    <source>
        <dbReference type="ARBA" id="ARBA00023065"/>
    </source>
</evidence>
<dbReference type="Pfam" id="PF00474">
    <property type="entry name" value="SSF"/>
    <property type="match status" value="1"/>
</dbReference>
<evidence type="ECO:0000256" key="3">
    <source>
        <dbReference type="ARBA" id="ARBA00022448"/>
    </source>
</evidence>
<feature type="transmembrane region" description="Helical" evidence="14">
    <location>
        <begin position="451"/>
        <end position="469"/>
    </location>
</feature>
<evidence type="ECO:0000256" key="8">
    <source>
        <dbReference type="ARBA" id="ARBA00023053"/>
    </source>
</evidence>
<protein>
    <submittedName>
        <fullName evidence="15">SSS family transporter</fullName>
    </submittedName>
</protein>
<keyword evidence="10 14" id="KW-0472">Membrane</keyword>
<evidence type="ECO:0000256" key="11">
    <source>
        <dbReference type="ARBA" id="ARBA00023201"/>
    </source>
</evidence>
<evidence type="ECO:0000256" key="6">
    <source>
        <dbReference type="ARBA" id="ARBA00022847"/>
    </source>
</evidence>
<feature type="transmembrane region" description="Helical" evidence="14">
    <location>
        <begin position="390"/>
        <end position="408"/>
    </location>
</feature>
<dbReference type="Proteomes" id="UP000294902">
    <property type="component" value="Unassembled WGS sequence"/>
</dbReference>
<evidence type="ECO:0000256" key="12">
    <source>
        <dbReference type="ARBA" id="ARBA00033708"/>
    </source>
</evidence>
<dbReference type="InterPro" id="IPR050277">
    <property type="entry name" value="Sodium:Solute_Symporter"/>
</dbReference>
<dbReference type="PANTHER" id="PTHR48086">
    <property type="entry name" value="SODIUM/PROLINE SYMPORTER-RELATED"/>
    <property type="match status" value="1"/>
</dbReference>
<feature type="transmembrane region" description="Helical" evidence="14">
    <location>
        <begin position="76"/>
        <end position="98"/>
    </location>
</feature>
<dbReference type="GO" id="GO:0015293">
    <property type="term" value="F:symporter activity"/>
    <property type="evidence" value="ECO:0007669"/>
    <property type="project" value="UniProtKB-KW"/>
</dbReference>
<evidence type="ECO:0000256" key="5">
    <source>
        <dbReference type="ARBA" id="ARBA00022692"/>
    </source>
</evidence>
<feature type="transmembrane region" description="Helical" evidence="14">
    <location>
        <begin position="43"/>
        <end position="64"/>
    </location>
</feature>
<keyword evidence="16" id="KW-1185">Reference proteome</keyword>
<feature type="transmembrane region" description="Helical" evidence="14">
    <location>
        <begin position="6"/>
        <end position="23"/>
    </location>
</feature>
<dbReference type="GO" id="GO:0006814">
    <property type="term" value="P:sodium ion transport"/>
    <property type="evidence" value="ECO:0007669"/>
    <property type="project" value="UniProtKB-KW"/>
</dbReference>
<dbReference type="Gene3D" id="1.20.1730.10">
    <property type="entry name" value="Sodium/glucose cotransporter"/>
    <property type="match status" value="1"/>
</dbReference>
<feature type="transmembrane region" description="Helical" evidence="14">
    <location>
        <begin position="156"/>
        <end position="176"/>
    </location>
</feature>
<keyword evidence="5 14" id="KW-0812">Transmembrane</keyword>
<dbReference type="InterPro" id="IPR001734">
    <property type="entry name" value="Na/solute_symporter"/>
</dbReference>
<dbReference type="OrthoDB" id="9766407at2"/>
<keyword evidence="4" id="KW-1003">Cell membrane</keyword>
<dbReference type="InterPro" id="IPR038377">
    <property type="entry name" value="Na/Glc_symporter_sf"/>
</dbReference>
<evidence type="ECO:0000256" key="4">
    <source>
        <dbReference type="ARBA" id="ARBA00022475"/>
    </source>
</evidence>
<feature type="transmembrane region" description="Helical" evidence="14">
    <location>
        <begin position="304"/>
        <end position="325"/>
    </location>
</feature>
<feature type="transmembrane region" description="Helical" evidence="14">
    <location>
        <begin position="183"/>
        <end position="201"/>
    </location>
</feature>
<proteinExistence type="inferred from homology"/>
<evidence type="ECO:0000313" key="16">
    <source>
        <dbReference type="Proteomes" id="UP000294902"/>
    </source>
</evidence>
<feature type="transmembrane region" description="Helical" evidence="14">
    <location>
        <begin position="428"/>
        <end position="445"/>
    </location>
</feature>
<keyword evidence="9" id="KW-0406">Ion transport</keyword>
<reference evidence="15 16" key="1">
    <citation type="submission" date="2019-03" db="EMBL/GenBank/DDBJ databases">
        <title>Genomic Encyclopedia of Type Strains, Phase IV (KMG-IV): sequencing the most valuable type-strain genomes for metagenomic binning, comparative biology and taxonomic classification.</title>
        <authorList>
            <person name="Goeker M."/>
        </authorList>
    </citation>
    <scope>NUCLEOTIDE SEQUENCE [LARGE SCALE GENOMIC DNA]</scope>
    <source>
        <strain evidence="15 16">DSM 24629</strain>
    </source>
</reference>
<feature type="transmembrane region" description="Helical" evidence="14">
    <location>
        <begin position="234"/>
        <end position="252"/>
    </location>
</feature>
<evidence type="ECO:0000256" key="1">
    <source>
        <dbReference type="ARBA" id="ARBA00004651"/>
    </source>
</evidence>
<keyword evidence="7 14" id="KW-1133">Transmembrane helix</keyword>
<feature type="transmembrane region" description="Helical" evidence="14">
    <location>
        <begin position="119"/>
        <end position="136"/>
    </location>
</feature>
<name>A0A4R3MMC8_9FIRM</name>
<feature type="transmembrane region" description="Helical" evidence="14">
    <location>
        <begin position="364"/>
        <end position="384"/>
    </location>
</feature>
<dbReference type="RefSeq" id="WP_132250222.1">
    <property type="nucleotide sequence ID" value="NZ_SMAL01000002.1"/>
</dbReference>
<comment type="caution">
    <text evidence="15">The sequence shown here is derived from an EMBL/GenBank/DDBJ whole genome shotgun (WGS) entry which is preliminary data.</text>
</comment>
<keyword evidence="3" id="KW-0813">Transport</keyword>
<sequence>MSLGAWLWIITIAMCSVFLVISLKVKKQAQSSFLNYAIGGKSFPIHLILFTQFATIMGVGNFIGHAGKGYEVGLPWLAFILGEQGSKIIFALFFAGLAGKFTYSTFPEMIDDIIARDKISRALGGILASMIMIAWVGGQGRAFGHIFNIVTGVEPIPIIILFTVAFIVYTTLGGVYSVVWTDLFQGILVLIFGTAFYIYAFSPVNWSFVELGARLTEVGRAELWTFSGTNGVELLTKFVTGCIGILVAQIYWQRCFAAKDKKTARNGLLWSGIVAIIFVILTALVGMVILTLNSGLKPDDAMPWFMLNYVPTGMAAMIFALVLAAGMSSADSNLNSASVLVTNDLVKPFRKDMTDAQLVKCSKALTIVIGIFACVSAIYAQSILSLFSRAYAMAGGGLVPLLVVGLLWKERKSEAFEMGTKNSKVTPWAARVGIVTGAVLTQIPALGPNRVLIALAVSALLIVVISLFTKIPPPQVQEEEIMENLSVEG</sequence>
<dbReference type="PROSITE" id="PS50283">
    <property type="entry name" value="NA_SOLUT_SYMP_3"/>
    <property type="match status" value="1"/>
</dbReference>
<organism evidence="15 16">
    <name type="scientific">Natranaerovirga pectinivora</name>
    <dbReference type="NCBI Taxonomy" id="682400"/>
    <lineage>
        <taxon>Bacteria</taxon>
        <taxon>Bacillati</taxon>
        <taxon>Bacillota</taxon>
        <taxon>Clostridia</taxon>
        <taxon>Lachnospirales</taxon>
        <taxon>Natranaerovirgaceae</taxon>
        <taxon>Natranaerovirga</taxon>
    </lineage>
</organism>
<dbReference type="GO" id="GO:0005886">
    <property type="term" value="C:plasma membrane"/>
    <property type="evidence" value="ECO:0007669"/>
    <property type="project" value="UniProtKB-SubCell"/>
</dbReference>
<dbReference type="CDD" id="cd10322">
    <property type="entry name" value="SLC5sbd"/>
    <property type="match status" value="1"/>
</dbReference>
<comment type="subcellular location">
    <subcellularLocation>
        <location evidence="1">Cell membrane</location>
        <topology evidence="1">Multi-pass membrane protein</topology>
    </subcellularLocation>
</comment>
<keyword evidence="6" id="KW-0769">Symport</keyword>
<gene>
    <name evidence="15" type="ORF">EDC18_102115</name>
</gene>
<evidence type="ECO:0000256" key="14">
    <source>
        <dbReference type="SAM" id="Phobius"/>
    </source>
</evidence>
<dbReference type="PANTHER" id="PTHR48086:SF3">
    <property type="entry name" value="SODIUM_PROLINE SYMPORTER"/>
    <property type="match status" value="1"/>
</dbReference>
<evidence type="ECO:0000256" key="13">
    <source>
        <dbReference type="RuleBase" id="RU362091"/>
    </source>
</evidence>
<feature type="transmembrane region" description="Helical" evidence="14">
    <location>
        <begin position="268"/>
        <end position="292"/>
    </location>
</feature>
<comment type="similarity">
    <text evidence="2 13">Belongs to the sodium:solute symporter (SSF) (TC 2.A.21) family.</text>
</comment>
<evidence type="ECO:0000313" key="15">
    <source>
        <dbReference type="EMBL" id="TCT16099.1"/>
    </source>
</evidence>
<comment type="catalytic activity">
    <reaction evidence="12">
        <text>L-proline(in) + Na(+)(in) = L-proline(out) + Na(+)(out)</text>
        <dbReference type="Rhea" id="RHEA:28967"/>
        <dbReference type="ChEBI" id="CHEBI:29101"/>
        <dbReference type="ChEBI" id="CHEBI:60039"/>
    </reaction>
</comment>
<keyword evidence="11" id="KW-0739">Sodium transport</keyword>
<evidence type="ECO:0000256" key="2">
    <source>
        <dbReference type="ARBA" id="ARBA00006434"/>
    </source>
</evidence>
<keyword evidence="8" id="KW-0915">Sodium</keyword>
<dbReference type="AlphaFoldDB" id="A0A4R3MMC8"/>
<evidence type="ECO:0000256" key="7">
    <source>
        <dbReference type="ARBA" id="ARBA00022989"/>
    </source>
</evidence>